<comment type="caution">
    <text evidence="1">The sequence shown here is derived from an EMBL/GenBank/DDBJ whole genome shotgun (WGS) entry which is preliminary data.</text>
</comment>
<organism evidence="1 2">
    <name type="scientific">Magnetospirillum aberrantis SpK</name>
    <dbReference type="NCBI Taxonomy" id="908842"/>
    <lineage>
        <taxon>Bacteria</taxon>
        <taxon>Pseudomonadati</taxon>
        <taxon>Pseudomonadota</taxon>
        <taxon>Alphaproteobacteria</taxon>
        <taxon>Rhodospirillales</taxon>
        <taxon>Rhodospirillaceae</taxon>
        <taxon>Magnetospirillum</taxon>
    </lineage>
</organism>
<evidence type="ECO:0008006" key="3">
    <source>
        <dbReference type="Google" id="ProtNLM"/>
    </source>
</evidence>
<dbReference type="EMBL" id="JAAIYP010000040">
    <property type="protein sequence ID" value="NFV81447.1"/>
    <property type="molecule type" value="Genomic_DNA"/>
</dbReference>
<gene>
    <name evidence="1" type="ORF">G4223_15135</name>
</gene>
<proteinExistence type="predicted"/>
<name>A0A7C9UV91_9PROT</name>
<dbReference type="RefSeq" id="WP_163681514.1">
    <property type="nucleotide sequence ID" value="NZ_JAAIYP010000040.1"/>
</dbReference>
<evidence type="ECO:0000313" key="1">
    <source>
        <dbReference type="EMBL" id="NFV81447.1"/>
    </source>
</evidence>
<dbReference type="Proteomes" id="UP000480684">
    <property type="component" value="Unassembled WGS sequence"/>
</dbReference>
<keyword evidence="2" id="KW-1185">Reference proteome</keyword>
<dbReference type="PROSITE" id="PS51257">
    <property type="entry name" value="PROKAR_LIPOPROTEIN"/>
    <property type="match status" value="1"/>
</dbReference>
<dbReference type="AlphaFoldDB" id="A0A7C9UV91"/>
<evidence type="ECO:0000313" key="2">
    <source>
        <dbReference type="Proteomes" id="UP000480684"/>
    </source>
</evidence>
<sequence length="203" mass="21957">MRLGLMVAVMAALALGGCLGPDLNRENMTLSAPSGVTLPIKGGAMVYMAQRDLDRPLVIEATRFRNEETTTKDGRTLERAAHAILGQAFTRVETNNPAMQPQLVLKVVGVPKFSRLDNVMKIGCSIDTYLPDGAFLGSFLGRFDSKDGVDYKDALEPAYKLCLKSAADQMLASPALQRAAKSGFATPHPAAYRSFMESLGFRL</sequence>
<protein>
    <recommendedName>
        <fullName evidence="3">Lipoprotein</fullName>
    </recommendedName>
</protein>
<accession>A0A7C9UV91</accession>
<reference evidence="1 2" key="1">
    <citation type="submission" date="2020-02" db="EMBL/GenBank/DDBJ databases">
        <authorList>
            <person name="Dziuba M."/>
            <person name="Kuznetsov B."/>
            <person name="Mardanov A."/>
            <person name="Ravin N."/>
            <person name="Grouzdev D."/>
        </authorList>
    </citation>
    <scope>NUCLEOTIDE SEQUENCE [LARGE SCALE GENOMIC DNA]</scope>
    <source>
        <strain evidence="1 2">SpK</strain>
    </source>
</reference>